<dbReference type="InterPro" id="IPR025789">
    <property type="entry name" value="DOT1_dom"/>
</dbReference>
<evidence type="ECO:0000259" key="4">
    <source>
        <dbReference type="Pfam" id="PF08123"/>
    </source>
</evidence>
<dbReference type="eggNOG" id="COG2518">
    <property type="taxonomic scope" value="Bacteria"/>
</dbReference>
<protein>
    <recommendedName>
        <fullName evidence="4">DOT1 domain-containing protein</fullName>
    </recommendedName>
</protein>
<reference evidence="5 6" key="1">
    <citation type="journal article" date="2010" name="Stand. Genomic Sci.">
        <title>Complete genome sequence of Haliangium ochraceum type strain (SMP-2).</title>
        <authorList>
            <consortium name="US DOE Joint Genome Institute (JGI-PGF)"/>
            <person name="Ivanova N."/>
            <person name="Daum C."/>
            <person name="Lang E."/>
            <person name="Abt B."/>
            <person name="Kopitz M."/>
            <person name="Saunders E."/>
            <person name="Lapidus A."/>
            <person name="Lucas S."/>
            <person name="Glavina Del Rio T."/>
            <person name="Nolan M."/>
            <person name="Tice H."/>
            <person name="Copeland A."/>
            <person name="Cheng J.F."/>
            <person name="Chen F."/>
            <person name="Bruce D."/>
            <person name="Goodwin L."/>
            <person name="Pitluck S."/>
            <person name="Mavromatis K."/>
            <person name="Pati A."/>
            <person name="Mikhailova N."/>
            <person name="Chen A."/>
            <person name="Palaniappan K."/>
            <person name="Land M."/>
            <person name="Hauser L."/>
            <person name="Chang Y.J."/>
            <person name="Jeffries C.D."/>
            <person name="Detter J.C."/>
            <person name="Brettin T."/>
            <person name="Rohde M."/>
            <person name="Goker M."/>
            <person name="Bristow J."/>
            <person name="Markowitz V."/>
            <person name="Eisen J.A."/>
            <person name="Hugenholtz P."/>
            <person name="Kyrpides N.C."/>
            <person name="Klenk H.P."/>
        </authorList>
    </citation>
    <scope>NUCLEOTIDE SEQUENCE [LARGE SCALE GENOMIC DNA]</scope>
    <source>
        <strain evidence="6">DSM 14365 / CIP 107738 / JCM 11303 / AJ 13395 / SMP-2</strain>
    </source>
</reference>
<dbReference type="SUPFAM" id="SSF53335">
    <property type="entry name" value="S-adenosyl-L-methionine-dependent methyltransferases"/>
    <property type="match status" value="1"/>
</dbReference>
<name>D0LUR1_HALO1</name>
<dbReference type="GO" id="GO:0032259">
    <property type="term" value="P:methylation"/>
    <property type="evidence" value="ECO:0007669"/>
    <property type="project" value="UniProtKB-KW"/>
</dbReference>
<dbReference type="InterPro" id="IPR026170">
    <property type="entry name" value="FAM173A/B"/>
</dbReference>
<dbReference type="InterPro" id="IPR029063">
    <property type="entry name" value="SAM-dependent_MTases_sf"/>
</dbReference>
<evidence type="ECO:0000256" key="3">
    <source>
        <dbReference type="ARBA" id="ARBA00022691"/>
    </source>
</evidence>
<evidence type="ECO:0000256" key="1">
    <source>
        <dbReference type="ARBA" id="ARBA00022603"/>
    </source>
</evidence>
<feature type="domain" description="DOT1" evidence="4">
    <location>
        <begin position="69"/>
        <end position="116"/>
    </location>
</feature>
<evidence type="ECO:0000313" key="6">
    <source>
        <dbReference type="Proteomes" id="UP000001880"/>
    </source>
</evidence>
<proteinExistence type="predicted"/>
<dbReference type="HOGENOM" id="CLU_1298348_0_0_7"/>
<organism evidence="5 6">
    <name type="scientific">Haliangium ochraceum (strain DSM 14365 / JCM 11303 / SMP-2)</name>
    <dbReference type="NCBI Taxonomy" id="502025"/>
    <lineage>
        <taxon>Bacteria</taxon>
        <taxon>Pseudomonadati</taxon>
        <taxon>Myxococcota</taxon>
        <taxon>Polyangia</taxon>
        <taxon>Haliangiales</taxon>
        <taxon>Kofleriaceae</taxon>
        <taxon>Haliangium</taxon>
    </lineage>
</organism>
<accession>D0LUR1</accession>
<dbReference type="PANTHER" id="PTHR13610">
    <property type="entry name" value="METHYLTRANSFERASE DOMAIN-CONTAINING PROTEIN"/>
    <property type="match status" value="1"/>
</dbReference>
<keyword evidence="3" id="KW-0949">S-adenosyl-L-methionine</keyword>
<dbReference type="GO" id="GO:0031151">
    <property type="term" value="F:histone H3K79 methyltransferase activity"/>
    <property type="evidence" value="ECO:0007669"/>
    <property type="project" value="InterPro"/>
</dbReference>
<keyword evidence="1" id="KW-0489">Methyltransferase</keyword>
<keyword evidence="2" id="KW-0808">Transferase</keyword>
<sequence>MRSQLIAGKLSPAAFRTALTRVPVVERDAWLDALFGLDGLPEDGPDRPHGCVPYLPCSVATLLCALELARVSADDVFVDLGSGVGRATALAHFVTGASAIGIEIQVGLVNAARKLTWSLNASRVAVVHGDAAQLTGFITIGTVFFLYCPFSGARLERVLDSLEDIARTRPIRICCVDLVLPTRSWLSPMASATAELAVYHSVGLHEYGPARD</sequence>
<dbReference type="PANTHER" id="PTHR13610:SF11">
    <property type="entry name" value="METHYLTRANSFERASE DOMAIN-CONTAINING PROTEIN"/>
    <property type="match status" value="1"/>
</dbReference>
<dbReference type="Pfam" id="PF08123">
    <property type="entry name" value="DOT1"/>
    <property type="match status" value="1"/>
</dbReference>
<gene>
    <name evidence="5" type="ordered locus">Hoch_1397</name>
</gene>
<dbReference type="Gene3D" id="3.40.50.150">
    <property type="entry name" value="Vaccinia Virus protein VP39"/>
    <property type="match status" value="1"/>
</dbReference>
<dbReference type="Proteomes" id="UP000001880">
    <property type="component" value="Chromosome"/>
</dbReference>
<dbReference type="AlphaFoldDB" id="D0LUR1"/>
<evidence type="ECO:0000256" key="2">
    <source>
        <dbReference type="ARBA" id="ARBA00022679"/>
    </source>
</evidence>
<dbReference type="KEGG" id="hoh:Hoch_1397"/>
<evidence type="ECO:0000313" key="5">
    <source>
        <dbReference type="EMBL" id="ACY13951.1"/>
    </source>
</evidence>
<dbReference type="EMBL" id="CP001804">
    <property type="protein sequence ID" value="ACY13951.1"/>
    <property type="molecule type" value="Genomic_DNA"/>
</dbReference>
<keyword evidence="6" id="KW-1185">Reference proteome</keyword>